<dbReference type="GO" id="GO:0008061">
    <property type="term" value="F:chitin binding"/>
    <property type="evidence" value="ECO:0007669"/>
    <property type="project" value="InterPro"/>
</dbReference>
<protein>
    <recommendedName>
        <fullName evidence="5">GH18 domain-containing protein</fullName>
    </recommendedName>
</protein>
<dbReference type="InterPro" id="IPR017853">
    <property type="entry name" value="GH"/>
</dbReference>
<evidence type="ECO:0000256" key="4">
    <source>
        <dbReference type="RuleBase" id="RU004453"/>
    </source>
</evidence>
<dbReference type="AlphaFoldDB" id="A0A7R9K642"/>
<accession>A0A7R9K642</accession>
<dbReference type="SUPFAM" id="SSF51445">
    <property type="entry name" value="(Trans)glycosidases"/>
    <property type="match status" value="1"/>
</dbReference>
<dbReference type="EMBL" id="OE844843">
    <property type="protein sequence ID" value="CAD7606337.1"/>
    <property type="molecule type" value="Genomic_DNA"/>
</dbReference>
<proteinExistence type="inferred from homology"/>
<dbReference type="SMART" id="SM00636">
    <property type="entry name" value="Glyco_18"/>
    <property type="match status" value="1"/>
</dbReference>
<dbReference type="InterPro" id="IPR001223">
    <property type="entry name" value="Glyco_hydro18_cat"/>
</dbReference>
<keyword evidence="2 3" id="KW-0326">Glycosidase</keyword>
<dbReference type="PROSITE" id="PS51910">
    <property type="entry name" value="GH18_2"/>
    <property type="match status" value="1"/>
</dbReference>
<dbReference type="PROSITE" id="PS01095">
    <property type="entry name" value="GH18_1"/>
    <property type="match status" value="1"/>
</dbReference>
<dbReference type="Pfam" id="PF00704">
    <property type="entry name" value="Glyco_hydro_18"/>
    <property type="match status" value="1"/>
</dbReference>
<comment type="similarity">
    <text evidence="4">Belongs to the glycosyl hydrolase 18 family.</text>
</comment>
<organism evidence="6">
    <name type="scientific">Timema genevievae</name>
    <name type="common">Walking stick</name>
    <dbReference type="NCBI Taxonomy" id="629358"/>
    <lineage>
        <taxon>Eukaryota</taxon>
        <taxon>Metazoa</taxon>
        <taxon>Ecdysozoa</taxon>
        <taxon>Arthropoda</taxon>
        <taxon>Hexapoda</taxon>
        <taxon>Insecta</taxon>
        <taxon>Pterygota</taxon>
        <taxon>Neoptera</taxon>
        <taxon>Polyneoptera</taxon>
        <taxon>Phasmatodea</taxon>
        <taxon>Timematodea</taxon>
        <taxon>Timematoidea</taxon>
        <taxon>Timematidae</taxon>
        <taxon>Timema</taxon>
    </lineage>
</organism>
<evidence type="ECO:0000256" key="3">
    <source>
        <dbReference type="RuleBase" id="RU000489"/>
    </source>
</evidence>
<evidence type="ECO:0000313" key="6">
    <source>
        <dbReference type="EMBL" id="CAD7606337.1"/>
    </source>
</evidence>
<evidence type="ECO:0000256" key="2">
    <source>
        <dbReference type="ARBA" id="ARBA00023295"/>
    </source>
</evidence>
<dbReference type="PANTHER" id="PTHR11177:SF390">
    <property type="entry name" value="CHITINASE 11"/>
    <property type="match status" value="1"/>
</dbReference>
<evidence type="ECO:0000256" key="1">
    <source>
        <dbReference type="ARBA" id="ARBA00022801"/>
    </source>
</evidence>
<reference evidence="6" key="1">
    <citation type="submission" date="2020-11" db="EMBL/GenBank/DDBJ databases">
        <authorList>
            <person name="Tran Van P."/>
        </authorList>
    </citation>
    <scope>NUCLEOTIDE SEQUENCE</scope>
</reference>
<sequence>MSEQPNSLSESIASLRLKLALYGIAWQENNVYRQNSQINSNNTSLEFEFKPQQTVENYKLVCYYSIPKCLNSSEELMPEGLDPSLCTHIILASAKVANGLLMPNSKKDIEIYERAVMMKKNNQQLKIMLCVGGNSKDAGGFSDVVSSRSNRKMFISSTIALLIAYDLDGVDFDWEFPAWQGNPLERTQFTQLLQELHEELIKIKSPLLVSVAVATPQPIVDQAYEVSKMAQYVDFINLMSYDYHFYVWYLPMTGANAPLYSQSTDQGYFLTLNTNWSVIYWVQQGMPKEKIVVGLPTYGHSFK</sequence>
<dbReference type="InterPro" id="IPR011583">
    <property type="entry name" value="Chitinase_II/V-like_cat"/>
</dbReference>
<dbReference type="InterPro" id="IPR050314">
    <property type="entry name" value="Glycosyl_Hydrlase_18"/>
</dbReference>
<name>A0A7R9K642_TIMGE</name>
<dbReference type="PANTHER" id="PTHR11177">
    <property type="entry name" value="CHITINASE"/>
    <property type="match status" value="1"/>
</dbReference>
<dbReference type="Gene3D" id="3.20.20.80">
    <property type="entry name" value="Glycosidases"/>
    <property type="match status" value="1"/>
</dbReference>
<dbReference type="InterPro" id="IPR001579">
    <property type="entry name" value="Glyco_hydro_18_chit_AS"/>
</dbReference>
<feature type="domain" description="GH18" evidence="5">
    <location>
        <begin position="58"/>
        <end position="303"/>
    </location>
</feature>
<keyword evidence="1 3" id="KW-0378">Hydrolase</keyword>
<dbReference type="GO" id="GO:0005576">
    <property type="term" value="C:extracellular region"/>
    <property type="evidence" value="ECO:0007669"/>
    <property type="project" value="TreeGrafter"/>
</dbReference>
<evidence type="ECO:0000259" key="5">
    <source>
        <dbReference type="PROSITE" id="PS51910"/>
    </source>
</evidence>
<dbReference type="GO" id="GO:0005975">
    <property type="term" value="P:carbohydrate metabolic process"/>
    <property type="evidence" value="ECO:0007669"/>
    <property type="project" value="InterPro"/>
</dbReference>
<dbReference type="GO" id="GO:0006032">
    <property type="term" value="P:chitin catabolic process"/>
    <property type="evidence" value="ECO:0007669"/>
    <property type="project" value="TreeGrafter"/>
</dbReference>
<gene>
    <name evidence="6" type="ORF">TGEB3V08_LOCUS9801</name>
</gene>
<dbReference type="GO" id="GO:0004568">
    <property type="term" value="F:chitinase activity"/>
    <property type="evidence" value="ECO:0007669"/>
    <property type="project" value="TreeGrafter"/>
</dbReference>